<keyword evidence="1" id="KW-0456">Lyase</keyword>
<gene>
    <name evidence="1" type="ORF">A8C75_15760</name>
</gene>
<sequence length="207" mass="22810">MSTDTLIRGFDDSVHDSQQCFRQILRAMSEPGTLVQLCSPATPEGLAPASFALCQTLLDSDTRLWLSPEFDRPGIKRNLHFHCGLSLTRQREEAHFALARQDELQTLEGFGRGSPEYPETGVTLLLEVSLEGPRSSHCLTLSGPGIDGERQIHVSGLTGPVLDELLNRQDSFPQGIDLMLIDQHQLICIPRTTRVSSCLSTAATEVR</sequence>
<dbReference type="GO" id="GO:0019634">
    <property type="term" value="P:organic phosphonate metabolic process"/>
    <property type="evidence" value="ECO:0007669"/>
    <property type="project" value="InterPro"/>
</dbReference>
<dbReference type="RefSeq" id="WP_067384514.1">
    <property type="nucleotide sequence ID" value="NZ_CP015839.1"/>
</dbReference>
<dbReference type="KEGG" id="mars:A8C75_15760"/>
<protein>
    <submittedName>
        <fullName evidence="1">Phosphonate C-P lyase system protein PhnH</fullName>
    </submittedName>
</protein>
<dbReference type="InterPro" id="IPR038058">
    <property type="entry name" value="PhnH-like_sp"/>
</dbReference>
<dbReference type="InterPro" id="IPR008772">
    <property type="entry name" value="Phosphonate_metab_PhnH"/>
</dbReference>
<dbReference type="STRING" id="1821621.A8C75_15760"/>
<dbReference type="GO" id="GO:0016829">
    <property type="term" value="F:lyase activity"/>
    <property type="evidence" value="ECO:0007669"/>
    <property type="project" value="UniProtKB-KW"/>
</dbReference>
<reference evidence="2" key="1">
    <citation type="submission" date="2016-05" db="EMBL/GenBank/DDBJ databases">
        <authorList>
            <person name="Baek K."/>
            <person name="Yang S.-J."/>
        </authorList>
    </citation>
    <scope>NUCLEOTIDE SEQUENCE [LARGE SCALE GENOMIC DNA]</scope>
    <source>
        <strain evidence="2">ST58-10</strain>
    </source>
</reference>
<organism evidence="1 2">
    <name type="scientific">Marinobacterium aestuarii</name>
    <dbReference type="NCBI Taxonomy" id="1821621"/>
    <lineage>
        <taxon>Bacteria</taxon>
        <taxon>Pseudomonadati</taxon>
        <taxon>Pseudomonadota</taxon>
        <taxon>Gammaproteobacteria</taxon>
        <taxon>Oceanospirillales</taxon>
        <taxon>Oceanospirillaceae</taxon>
        <taxon>Marinobacterium</taxon>
    </lineage>
</organism>
<reference evidence="1 2" key="2">
    <citation type="journal article" date="2018" name="Int. J. Syst. Evol. Microbiol.">
        <title>Marinobacterium aestuarii sp. nov., a benzene-degrading marine bacterium isolated from estuary sediment.</title>
        <authorList>
            <person name="Bae S.S."/>
            <person name="Jung J."/>
            <person name="Chung D."/>
            <person name="Baek K."/>
        </authorList>
    </citation>
    <scope>NUCLEOTIDE SEQUENCE [LARGE SCALE GENOMIC DNA]</scope>
    <source>
        <strain evidence="1 2">ST58-10</strain>
    </source>
</reference>
<evidence type="ECO:0000313" key="2">
    <source>
        <dbReference type="Proteomes" id="UP000078070"/>
    </source>
</evidence>
<dbReference type="EMBL" id="CP015839">
    <property type="protein sequence ID" value="ANG63786.1"/>
    <property type="molecule type" value="Genomic_DNA"/>
</dbReference>
<dbReference type="NCBIfam" id="TIGR03292">
    <property type="entry name" value="PhnH_redo"/>
    <property type="match status" value="1"/>
</dbReference>
<dbReference type="Proteomes" id="UP000078070">
    <property type="component" value="Chromosome"/>
</dbReference>
<keyword evidence="2" id="KW-1185">Reference proteome</keyword>
<evidence type="ECO:0000313" key="1">
    <source>
        <dbReference type="EMBL" id="ANG63786.1"/>
    </source>
</evidence>
<dbReference type="PIRSF" id="PIRSF020680">
    <property type="entry name" value="PhnH"/>
    <property type="match status" value="1"/>
</dbReference>
<dbReference type="AlphaFoldDB" id="A0A1A9F0Q2"/>
<dbReference type="SUPFAM" id="SSF159709">
    <property type="entry name" value="PhnH-like"/>
    <property type="match status" value="1"/>
</dbReference>
<dbReference type="Pfam" id="PF05845">
    <property type="entry name" value="PhnH"/>
    <property type="match status" value="1"/>
</dbReference>
<accession>A0A1A9F0Q2</accession>
<dbReference type="OrthoDB" id="9814509at2"/>
<proteinExistence type="predicted"/>
<dbReference type="Gene3D" id="3.40.50.11310">
    <property type="entry name" value="Bacterial phosphonate metabolism protein PhnH"/>
    <property type="match status" value="1"/>
</dbReference>
<name>A0A1A9F0Q2_9GAMM</name>